<evidence type="ECO:0008006" key="5">
    <source>
        <dbReference type="Google" id="ProtNLM"/>
    </source>
</evidence>
<feature type="compositionally biased region" description="Low complexity" evidence="1">
    <location>
        <begin position="695"/>
        <end position="711"/>
    </location>
</feature>
<keyword evidence="2" id="KW-1133">Transmembrane helix</keyword>
<dbReference type="Gene3D" id="3.40.50.300">
    <property type="entry name" value="P-loop containing nucleotide triphosphate hydrolases"/>
    <property type="match status" value="1"/>
</dbReference>
<feature type="compositionally biased region" description="Low complexity" evidence="1">
    <location>
        <begin position="596"/>
        <end position="610"/>
    </location>
</feature>
<sequence length="786" mass="84912">MLPYKVYYPCLASTITAGIGMLSAIVGVPLLLAVAVPAGLALVCVLIASRVVHGARLFSHWPNHAKTEAIRWIGVAGVTDVLAIGALQLIGIHWWPVWLLGLLVLTGAQIGTAKLLEFWWLRLPPKAKATPAAEQAASPLPEQAELTAGPGTELELDHSRAMAVRERTWQQLSHDEQVMMTVLAELDFGWLVMVRYELITDDQSGVFGARFYVRVPPARAAEGLDKAAVPAGLAEPIAIGLSARMGVDLHSRWVSIQKQDAAGLYTVTTVMEDVTARLYEYRDVLEWASIRKPMTCGYGIDAKAVPLLLAQHGQHIGRTRSGKSSLMNTLLAYMTRCEDCVVWICGTEKLYDLVAGWLECYLGTDEPLPFDWVANGAQDTVDMLCSLMSVARYRQSVRVQDRGGFKTIICIMDEASFALRKKNVWGVYDGQRVNMSQIAGMIGQGAGSAECWLQYATQRDTNDQLGDQGGDIQAQAGFTTAFMISDEAAIGRLMGDYKLQMPRNKGEFWLNDGSGSYPQLVKSPYVQEVDPSKTKLHDGQTIADIAWSRRHFVRTLDEGSQRAAGPKYAARHTRMTNEFLAYLTGGVATPMPTAEAPAAQASTARPSTPTQPATEDAATAEKIVIGTGTCLEAMAVDPREVIRFAELAGIKLFEMTPAEQDGFAMALGELLEQYGSLDAALTALRGGGKPATDQPAAPAPEASEPAAASEPTARRDRIVEIVTQAHEPMRSADIIAALRAAGDPVANDVAVYNLLRQMVSRGELLKLDSAGGSVFAAPGDQSSRAQ</sequence>
<keyword evidence="4" id="KW-1185">Reference proteome</keyword>
<feature type="region of interest" description="Disordered" evidence="1">
    <location>
        <begin position="596"/>
        <end position="617"/>
    </location>
</feature>
<feature type="transmembrane region" description="Helical" evidence="2">
    <location>
        <begin position="6"/>
        <end position="25"/>
    </location>
</feature>
<gene>
    <name evidence="3" type="ORF">BCF44_13847</name>
</gene>
<protein>
    <recommendedName>
        <fullName evidence="5">S-DNA-T family DNA segregation ATPase FtsK/SpoIIIE</fullName>
    </recommendedName>
</protein>
<keyword evidence="2" id="KW-0472">Membrane</keyword>
<feature type="transmembrane region" description="Helical" evidence="2">
    <location>
        <begin position="30"/>
        <end position="49"/>
    </location>
</feature>
<dbReference type="EMBL" id="QUNO01000038">
    <property type="protein sequence ID" value="REH18060.1"/>
    <property type="molecule type" value="Genomic_DNA"/>
</dbReference>
<accession>A0A3E0G6E4</accession>
<dbReference type="RefSeq" id="WP_116182266.1">
    <property type="nucleotide sequence ID" value="NZ_CP144378.1"/>
</dbReference>
<feature type="transmembrane region" description="Helical" evidence="2">
    <location>
        <begin position="69"/>
        <end position="90"/>
    </location>
</feature>
<evidence type="ECO:0000313" key="4">
    <source>
        <dbReference type="Proteomes" id="UP000256269"/>
    </source>
</evidence>
<keyword evidence="2" id="KW-0812">Transmembrane</keyword>
<dbReference type="OrthoDB" id="3315716at2"/>
<proteinExistence type="predicted"/>
<feature type="region of interest" description="Disordered" evidence="1">
    <location>
        <begin position="685"/>
        <end position="715"/>
    </location>
</feature>
<dbReference type="Gene3D" id="1.10.10.10">
    <property type="entry name" value="Winged helix-like DNA-binding domain superfamily/Winged helix DNA-binding domain"/>
    <property type="match status" value="1"/>
</dbReference>
<evidence type="ECO:0000256" key="1">
    <source>
        <dbReference type="SAM" id="MobiDB-lite"/>
    </source>
</evidence>
<name>A0A3E0G6E4_9PSEU</name>
<dbReference type="AlphaFoldDB" id="A0A3E0G6E4"/>
<dbReference type="Proteomes" id="UP000256269">
    <property type="component" value="Unassembled WGS sequence"/>
</dbReference>
<comment type="caution">
    <text evidence="3">The sequence shown here is derived from an EMBL/GenBank/DDBJ whole genome shotgun (WGS) entry which is preliminary data.</text>
</comment>
<organism evidence="3 4">
    <name type="scientific">Kutzneria buriramensis</name>
    <dbReference type="NCBI Taxonomy" id="1045776"/>
    <lineage>
        <taxon>Bacteria</taxon>
        <taxon>Bacillati</taxon>
        <taxon>Actinomycetota</taxon>
        <taxon>Actinomycetes</taxon>
        <taxon>Pseudonocardiales</taxon>
        <taxon>Pseudonocardiaceae</taxon>
        <taxon>Kutzneria</taxon>
    </lineage>
</organism>
<dbReference type="InterPro" id="IPR027417">
    <property type="entry name" value="P-loop_NTPase"/>
</dbReference>
<evidence type="ECO:0000256" key="2">
    <source>
        <dbReference type="SAM" id="Phobius"/>
    </source>
</evidence>
<reference evidence="3 4" key="1">
    <citation type="submission" date="2018-08" db="EMBL/GenBank/DDBJ databases">
        <title>Genomic Encyclopedia of Archaeal and Bacterial Type Strains, Phase II (KMG-II): from individual species to whole genera.</title>
        <authorList>
            <person name="Goeker M."/>
        </authorList>
    </citation>
    <scope>NUCLEOTIDE SEQUENCE [LARGE SCALE GENOMIC DNA]</scope>
    <source>
        <strain evidence="3 4">DSM 45791</strain>
    </source>
</reference>
<dbReference type="InterPro" id="IPR036388">
    <property type="entry name" value="WH-like_DNA-bd_sf"/>
</dbReference>
<evidence type="ECO:0000313" key="3">
    <source>
        <dbReference type="EMBL" id="REH18060.1"/>
    </source>
</evidence>